<organism evidence="2 3">
    <name type="scientific">Streptomyces mirabilis</name>
    <dbReference type="NCBI Taxonomy" id="68239"/>
    <lineage>
        <taxon>Bacteria</taxon>
        <taxon>Bacillati</taxon>
        <taxon>Actinomycetota</taxon>
        <taxon>Actinomycetes</taxon>
        <taxon>Kitasatosporales</taxon>
        <taxon>Streptomycetaceae</taxon>
        <taxon>Streptomyces</taxon>
    </lineage>
</organism>
<comment type="caution">
    <text evidence="2">The sequence shown here is derived from an EMBL/GenBank/DDBJ whole genome shotgun (WGS) entry which is preliminary data.</text>
</comment>
<evidence type="ECO:0000313" key="3">
    <source>
        <dbReference type="Proteomes" id="UP001257627"/>
    </source>
</evidence>
<dbReference type="Gene3D" id="2.40.128.20">
    <property type="match status" value="1"/>
</dbReference>
<gene>
    <name evidence="2" type="ORF">PU648_56500</name>
</gene>
<accession>A0ABU3V5M7</accession>
<feature type="domain" description="MoaF-like" evidence="1">
    <location>
        <begin position="2"/>
        <end position="44"/>
    </location>
</feature>
<dbReference type="InterPro" id="IPR012674">
    <property type="entry name" value="Calycin"/>
</dbReference>
<proteinExistence type="predicted"/>
<evidence type="ECO:0000259" key="1">
    <source>
        <dbReference type="Pfam" id="PF22036"/>
    </source>
</evidence>
<geneLocation type="plasmid" evidence="2">
    <name>unnamed1</name>
</geneLocation>
<dbReference type="InterPro" id="IPR053892">
    <property type="entry name" value="MoaF-like"/>
</dbReference>
<keyword evidence="2" id="KW-0614">Plasmid</keyword>
<dbReference type="EMBL" id="JARAKF010000003">
    <property type="protein sequence ID" value="MDU9001474.1"/>
    <property type="molecule type" value="Genomic_DNA"/>
</dbReference>
<dbReference type="Pfam" id="PF22036">
    <property type="entry name" value="MoaF_like"/>
    <property type="match status" value="1"/>
</dbReference>
<evidence type="ECO:0000313" key="2">
    <source>
        <dbReference type="EMBL" id="MDU9001474.1"/>
    </source>
</evidence>
<sequence>MTTTVAEVRPHVYLTSWQEQRGTRVLHLEDFERGRVHLRIALPGSPPVARLGTPTELC</sequence>
<name>A0ABU3V5M7_9ACTN</name>
<protein>
    <recommendedName>
        <fullName evidence="1">MoaF-like domain-containing protein</fullName>
    </recommendedName>
</protein>
<reference evidence="2 3" key="1">
    <citation type="submission" date="2023-02" db="EMBL/GenBank/DDBJ databases">
        <authorList>
            <person name="Maleckis M."/>
        </authorList>
    </citation>
    <scope>NUCLEOTIDE SEQUENCE [LARGE SCALE GENOMIC DNA]</scope>
    <source>
        <strain evidence="2 3">P8-A2</strain>
        <plasmid evidence="2">unnamed1</plasmid>
    </source>
</reference>
<keyword evidence="3" id="KW-1185">Reference proteome</keyword>
<dbReference type="Proteomes" id="UP001257627">
    <property type="component" value="Unassembled WGS sequence"/>
</dbReference>